<gene>
    <name evidence="1" type="ORF">D8674_038828</name>
</gene>
<evidence type="ECO:0000313" key="1">
    <source>
        <dbReference type="EMBL" id="KAB2623536.1"/>
    </source>
</evidence>
<organism evidence="1 2">
    <name type="scientific">Pyrus ussuriensis x Pyrus communis</name>
    <dbReference type="NCBI Taxonomy" id="2448454"/>
    <lineage>
        <taxon>Eukaryota</taxon>
        <taxon>Viridiplantae</taxon>
        <taxon>Streptophyta</taxon>
        <taxon>Embryophyta</taxon>
        <taxon>Tracheophyta</taxon>
        <taxon>Spermatophyta</taxon>
        <taxon>Magnoliopsida</taxon>
        <taxon>eudicotyledons</taxon>
        <taxon>Gunneridae</taxon>
        <taxon>Pentapetalae</taxon>
        <taxon>rosids</taxon>
        <taxon>fabids</taxon>
        <taxon>Rosales</taxon>
        <taxon>Rosaceae</taxon>
        <taxon>Amygdaloideae</taxon>
        <taxon>Maleae</taxon>
        <taxon>Pyrus</taxon>
    </lineage>
</organism>
<name>A0A5N5H6E8_9ROSA</name>
<dbReference type="AlphaFoldDB" id="A0A5N5H6E8"/>
<dbReference type="OrthoDB" id="1162524at2759"/>
<comment type="caution">
    <text evidence="1">The sequence shown here is derived from an EMBL/GenBank/DDBJ whole genome shotgun (WGS) entry which is preliminary data.</text>
</comment>
<reference evidence="1 2" key="1">
    <citation type="submission" date="2019-09" db="EMBL/GenBank/DDBJ databases">
        <authorList>
            <person name="Ou C."/>
        </authorList>
    </citation>
    <scope>NUCLEOTIDE SEQUENCE [LARGE SCALE GENOMIC DNA]</scope>
    <source>
        <strain evidence="1">S2</strain>
        <tissue evidence="1">Leaf</tissue>
    </source>
</reference>
<dbReference type="EMBL" id="SMOL01000214">
    <property type="protein sequence ID" value="KAB2623536.1"/>
    <property type="molecule type" value="Genomic_DNA"/>
</dbReference>
<dbReference type="Proteomes" id="UP000327157">
    <property type="component" value="Unassembled WGS sequence"/>
</dbReference>
<reference evidence="1 2" key="2">
    <citation type="submission" date="2019-11" db="EMBL/GenBank/DDBJ databases">
        <title>A de novo genome assembly of a pear dwarfing rootstock.</title>
        <authorList>
            <person name="Wang F."/>
            <person name="Wang J."/>
            <person name="Li S."/>
            <person name="Zhang Y."/>
            <person name="Fang M."/>
            <person name="Ma L."/>
            <person name="Zhao Y."/>
            <person name="Jiang S."/>
        </authorList>
    </citation>
    <scope>NUCLEOTIDE SEQUENCE [LARGE SCALE GENOMIC DNA]</scope>
    <source>
        <strain evidence="1">S2</strain>
        <tissue evidence="1">Leaf</tissue>
    </source>
</reference>
<keyword evidence="2" id="KW-1185">Reference proteome</keyword>
<accession>A0A5N5H6E8</accession>
<sequence length="193" mass="20796">MPHSPTVGVEYVANLIVPETASWNINLVNELFLLNEAAMILATPLSCRLSSDKLIWHYDAKGFAVFCDEVGSYAGGFVRKISPASNPTMVEMLAVREVVQAIGNRVQGSSLMDLLVNDIHVCYVCRTANVAAHVTSSVWINSTGAVESANQGAPSVWIDNTASRPTSYLSKSRSTRISKSSLVEVISSAFSTK</sequence>
<proteinExistence type="predicted"/>
<evidence type="ECO:0000313" key="2">
    <source>
        <dbReference type="Proteomes" id="UP000327157"/>
    </source>
</evidence>
<protein>
    <submittedName>
        <fullName evidence="1">Uncharacterized protein</fullName>
    </submittedName>
</protein>